<proteinExistence type="predicted"/>
<accession>A0A8J4F0E3</accession>
<dbReference type="EMBL" id="BNCO01000019">
    <property type="protein sequence ID" value="GIL54724.1"/>
    <property type="molecule type" value="Genomic_DNA"/>
</dbReference>
<dbReference type="Pfam" id="PF05548">
    <property type="entry name" value="Peptidase_M11"/>
    <property type="match status" value="1"/>
</dbReference>
<evidence type="ECO:0000259" key="2">
    <source>
        <dbReference type="Pfam" id="PF05548"/>
    </source>
</evidence>
<evidence type="ECO:0000256" key="1">
    <source>
        <dbReference type="SAM" id="MobiDB-lite"/>
    </source>
</evidence>
<sequence>MAPEDCRPRWSFGLVSCPRQRLLRTSEHSFALLMIPLVATALLALDGVLAAPPPPRPSPSPRPPPSPLARPPPLRAPIPQPTIAAVLRINLQGKLQYRPTKPIGKWMLTSTNGSSSTYTLPNRPVDVLSGQELPPGRGIIFLTCFLPNASSTTCSNITNARMVQAAMPTQTTNITLSMLVMVVSLSNSSECDSRGGASVTDVQNAFLQPNGYADYFYNCSYGKMVFDRQIFKVVSTVVPCSVAIVKCSEDAIATAAQLQLPAAGIKVGSYSHVLYVLPNGLATTCGWVGLGELPGSQSWFTSDTSGIFSKGTVMQEILHNFGLYHGWKDGVEYEDSSTAMGFGDSCPSAPELWRLGWATPLAQLNSSSFALATYRTFTMPATYLGGLTGVMIKIQPDWLDFYTKNLYLALRVKAAGDKDLLADFDGKLNIHELQSTIDNSFLAAGDPMVSLLGALAPGSSVTYFNYKLQLLVGAFDNKTSTIIVTLCRFVTGPNECTVAPPPGKLNIATLPSPPPLPLSSPPPPSPPPPALLAPPMSPRPPNPSPKSSSPSPPPPRPLPSPPPPSPPPPPPPSPPPPPPSPPPPPPPSPPPPPPPKPPSSPPPSPPPPPSPKPPPPPPPKPPPSPPPSPPPPAPPKPPPPTPPRPPPSPQPRPPSPARPSPLPPPSPTPPSPSPPSPPPPRPPPSPQPRPPSPAPPLPPPPSPSPPSPPPPRQLPPSPSQRPPPSPPSPVPPPPPQPILRKPPPPWSPPSPPPPPPSPTPRKSPSPPPPSPPPTSPTSPCPVEEVQTSPPPTDED</sequence>
<dbReference type="AlphaFoldDB" id="A0A8J4F0E3"/>
<evidence type="ECO:0000313" key="4">
    <source>
        <dbReference type="Proteomes" id="UP000747399"/>
    </source>
</evidence>
<feature type="region of interest" description="Disordered" evidence="1">
    <location>
        <begin position="53"/>
        <end position="75"/>
    </location>
</feature>
<organism evidence="3 4">
    <name type="scientific">Volvox africanus</name>
    <dbReference type="NCBI Taxonomy" id="51714"/>
    <lineage>
        <taxon>Eukaryota</taxon>
        <taxon>Viridiplantae</taxon>
        <taxon>Chlorophyta</taxon>
        <taxon>core chlorophytes</taxon>
        <taxon>Chlorophyceae</taxon>
        <taxon>CS clade</taxon>
        <taxon>Chlamydomonadales</taxon>
        <taxon>Volvocaceae</taxon>
        <taxon>Volvox</taxon>
    </lineage>
</organism>
<dbReference type="SUPFAM" id="SSF55486">
    <property type="entry name" value="Metalloproteases ('zincins'), catalytic domain"/>
    <property type="match status" value="1"/>
</dbReference>
<reference evidence="3" key="1">
    <citation type="journal article" date="2021" name="Proc. Natl. Acad. Sci. U.S.A.">
        <title>Three genomes in the algal genus Volvox reveal the fate of a haploid sex-determining region after a transition to homothallism.</title>
        <authorList>
            <person name="Yamamoto K."/>
            <person name="Hamaji T."/>
            <person name="Kawai-Toyooka H."/>
            <person name="Matsuzaki R."/>
            <person name="Takahashi F."/>
            <person name="Nishimura Y."/>
            <person name="Kawachi M."/>
            <person name="Noguchi H."/>
            <person name="Minakuchi Y."/>
            <person name="Umen J.G."/>
            <person name="Toyoda A."/>
            <person name="Nozaki H."/>
        </authorList>
    </citation>
    <scope>NUCLEOTIDE SEQUENCE</scope>
    <source>
        <strain evidence="3">NIES-3780</strain>
    </source>
</reference>
<feature type="domain" description="Peptidase M11 gametolysin" evidence="2">
    <location>
        <begin position="183"/>
        <end position="442"/>
    </location>
</feature>
<feature type="compositionally biased region" description="Pro residues" evidence="1">
    <location>
        <begin position="511"/>
        <end position="779"/>
    </location>
</feature>
<comment type="caution">
    <text evidence="3">The sequence shown here is derived from an EMBL/GenBank/DDBJ whole genome shotgun (WGS) entry which is preliminary data.</text>
</comment>
<dbReference type="InterPro" id="IPR008752">
    <property type="entry name" value="Peptidase_M11"/>
</dbReference>
<gene>
    <name evidence="3" type="ORF">Vafri_10439</name>
</gene>
<dbReference type="Proteomes" id="UP000747399">
    <property type="component" value="Unassembled WGS sequence"/>
</dbReference>
<dbReference type="PRINTS" id="PR01217">
    <property type="entry name" value="PRICHEXTENSN"/>
</dbReference>
<feature type="region of interest" description="Disordered" evidence="1">
    <location>
        <begin position="507"/>
        <end position="795"/>
    </location>
</feature>
<evidence type="ECO:0000313" key="3">
    <source>
        <dbReference type="EMBL" id="GIL54724.1"/>
    </source>
</evidence>
<name>A0A8J4F0E3_9CHLO</name>
<protein>
    <recommendedName>
        <fullName evidence="2">Peptidase M11 gametolysin domain-containing protein</fullName>
    </recommendedName>
</protein>
<keyword evidence="4" id="KW-1185">Reference proteome</keyword>